<dbReference type="KEGG" id="xba:C7S18_17345"/>
<dbReference type="Proteomes" id="UP000241074">
    <property type="component" value="Chromosome"/>
</dbReference>
<keyword evidence="3" id="KW-1185">Reference proteome</keyword>
<reference evidence="2 3" key="1">
    <citation type="submission" date="2018-03" db="EMBL/GenBank/DDBJ databases">
        <title>Ahniella affigens gen. nov., sp. nov., a gammaproteobacterium isolated from sandy soil near a stream.</title>
        <authorList>
            <person name="Ko Y."/>
            <person name="Kim J.-H."/>
        </authorList>
    </citation>
    <scope>NUCLEOTIDE SEQUENCE [LARGE SCALE GENOMIC DNA]</scope>
    <source>
        <strain evidence="2 3">D13</strain>
    </source>
</reference>
<accession>A0A2P1PVF9</accession>
<dbReference type="AlphaFoldDB" id="A0A2P1PVF9"/>
<reference evidence="2 3" key="2">
    <citation type="submission" date="2018-03" db="EMBL/GenBank/DDBJ databases">
        <authorList>
            <person name="Keele B.F."/>
        </authorList>
    </citation>
    <scope>NUCLEOTIDE SEQUENCE [LARGE SCALE GENOMIC DNA]</scope>
    <source>
        <strain evidence="2 3">D13</strain>
    </source>
</reference>
<protein>
    <submittedName>
        <fullName evidence="2">Uncharacterized protein</fullName>
    </submittedName>
</protein>
<evidence type="ECO:0000313" key="2">
    <source>
        <dbReference type="EMBL" id="AVP98837.1"/>
    </source>
</evidence>
<dbReference type="EMBL" id="CP027860">
    <property type="protein sequence ID" value="AVP98837.1"/>
    <property type="molecule type" value="Genomic_DNA"/>
</dbReference>
<name>A0A2P1PVF9_9GAMM</name>
<evidence type="ECO:0000256" key="1">
    <source>
        <dbReference type="SAM" id="MobiDB-lite"/>
    </source>
</evidence>
<evidence type="ECO:0000313" key="3">
    <source>
        <dbReference type="Proteomes" id="UP000241074"/>
    </source>
</evidence>
<gene>
    <name evidence="2" type="ORF">C7S18_17345</name>
</gene>
<organism evidence="2 3">
    <name type="scientific">Ahniella affigens</name>
    <dbReference type="NCBI Taxonomy" id="2021234"/>
    <lineage>
        <taxon>Bacteria</taxon>
        <taxon>Pseudomonadati</taxon>
        <taxon>Pseudomonadota</taxon>
        <taxon>Gammaproteobacteria</taxon>
        <taxon>Lysobacterales</taxon>
        <taxon>Rhodanobacteraceae</taxon>
        <taxon>Ahniella</taxon>
    </lineage>
</organism>
<proteinExistence type="predicted"/>
<feature type="region of interest" description="Disordered" evidence="1">
    <location>
        <begin position="63"/>
        <end position="85"/>
    </location>
</feature>
<dbReference type="PROSITE" id="PS51257">
    <property type="entry name" value="PROKAR_LIPOPROTEIN"/>
    <property type="match status" value="1"/>
</dbReference>
<sequence length="85" mass="8913">MLACRKIALDPGIRFAASRMTTMGALGNAVGACLLLDGEIPQGFSGSPPLARISLRVLTNAGLLQDSPGSRNPLRGFQDDDNTGW</sequence>